<dbReference type="EMBL" id="MPPL01000001">
    <property type="protein sequence ID" value="OKS87286.1"/>
    <property type="molecule type" value="Genomic_DNA"/>
</dbReference>
<evidence type="ECO:0000313" key="2">
    <source>
        <dbReference type="EMBL" id="OKS87286.1"/>
    </source>
</evidence>
<reference evidence="2 3" key="1">
    <citation type="submission" date="2016-11" db="EMBL/GenBank/DDBJ databases">
        <title>Whole Genome Sequencing of Mucilaginibacter polytrichastri RG4-7(T) isolated from the moss sample.</title>
        <authorList>
            <person name="Li Y."/>
        </authorList>
    </citation>
    <scope>NUCLEOTIDE SEQUENCE [LARGE SCALE GENOMIC DNA]</scope>
    <source>
        <strain evidence="2 3">RG4-7</strain>
    </source>
</reference>
<feature type="chain" id="PRO_5010261325" evidence="1">
    <location>
        <begin position="19"/>
        <end position="274"/>
    </location>
</feature>
<accession>A0A1Q5ZZW3</accession>
<dbReference type="Proteomes" id="UP000186720">
    <property type="component" value="Unassembled WGS sequence"/>
</dbReference>
<proteinExistence type="predicted"/>
<keyword evidence="3" id="KW-1185">Reference proteome</keyword>
<dbReference type="AlphaFoldDB" id="A0A1Q5ZZW3"/>
<sequence>MRNLLLLLFLCCPFFVKAQYSYALVSNTDRPTLLVGTLGPNNTGNYQKLQVDVFGGGWGANTLGKTTYYVGNRNGITITQTTMGSASSSFTIKAYAQSNGTTNIYLICTADYASFAVNSLFFAYNTVQAITVGPQTPTGIDITPIILPVMITDQNGNISLNTIDNKGYKLAVNGSAIATSVTVKLYDQWSDYVFDKEYDLATLKDVKSYINKHHHLSEIPSADEVARDGVNLGEMNAKLLKKIEELTLYLIEKDKQLNDQQDQLNKIKNKLGIK</sequence>
<comment type="caution">
    <text evidence="2">The sequence shown here is derived from an EMBL/GenBank/DDBJ whole genome shotgun (WGS) entry which is preliminary data.</text>
</comment>
<dbReference type="RefSeq" id="WP_074489928.1">
    <property type="nucleotide sequence ID" value="NZ_FPAM01000015.1"/>
</dbReference>
<keyword evidence="1" id="KW-0732">Signal</keyword>
<gene>
    <name evidence="2" type="ORF">RG47T_2745</name>
</gene>
<evidence type="ECO:0000256" key="1">
    <source>
        <dbReference type="SAM" id="SignalP"/>
    </source>
</evidence>
<dbReference type="OrthoDB" id="9808753at2"/>
<dbReference type="STRING" id="1302689.RG47T_2745"/>
<feature type="signal peptide" evidence="1">
    <location>
        <begin position="1"/>
        <end position="18"/>
    </location>
</feature>
<protein>
    <submittedName>
        <fullName evidence="2">Uncharacterized protein</fullName>
    </submittedName>
</protein>
<name>A0A1Q5ZZW3_9SPHI</name>
<organism evidence="2 3">
    <name type="scientific">Mucilaginibacter polytrichastri</name>
    <dbReference type="NCBI Taxonomy" id="1302689"/>
    <lineage>
        <taxon>Bacteria</taxon>
        <taxon>Pseudomonadati</taxon>
        <taxon>Bacteroidota</taxon>
        <taxon>Sphingobacteriia</taxon>
        <taxon>Sphingobacteriales</taxon>
        <taxon>Sphingobacteriaceae</taxon>
        <taxon>Mucilaginibacter</taxon>
    </lineage>
</organism>
<evidence type="ECO:0000313" key="3">
    <source>
        <dbReference type="Proteomes" id="UP000186720"/>
    </source>
</evidence>